<dbReference type="PANTHER" id="PTHR33572:SF18">
    <property type="entry name" value="SPORE DEVELOPMENT REGULATOR VOSA"/>
    <property type="match status" value="1"/>
</dbReference>
<feature type="domain" description="Velvet" evidence="7">
    <location>
        <begin position="467"/>
        <end position="649"/>
    </location>
</feature>
<evidence type="ECO:0000256" key="2">
    <source>
        <dbReference type="ARBA" id="ARBA00022969"/>
    </source>
</evidence>
<evidence type="ECO:0000256" key="6">
    <source>
        <dbReference type="SAM" id="MobiDB-lite"/>
    </source>
</evidence>
<evidence type="ECO:0000259" key="7">
    <source>
        <dbReference type="PROSITE" id="PS51821"/>
    </source>
</evidence>
<feature type="region of interest" description="Disordered" evidence="6">
    <location>
        <begin position="482"/>
        <end position="502"/>
    </location>
</feature>
<feature type="region of interest" description="Disordered" evidence="6">
    <location>
        <begin position="88"/>
        <end position="156"/>
    </location>
</feature>
<comment type="caution">
    <text evidence="8">The sequence shown here is derived from an EMBL/GenBank/DDBJ whole genome shotgun (WGS) entry which is preliminary data.</text>
</comment>
<dbReference type="InterPro" id="IPR037525">
    <property type="entry name" value="Velvet_dom"/>
</dbReference>
<feature type="compositionally biased region" description="Polar residues" evidence="6">
    <location>
        <begin position="679"/>
        <end position="689"/>
    </location>
</feature>
<feature type="region of interest" description="Disordered" evidence="6">
    <location>
        <begin position="37"/>
        <end position="56"/>
    </location>
</feature>
<dbReference type="OrthoDB" id="2497353at2759"/>
<dbReference type="GO" id="GO:0030435">
    <property type="term" value="P:sporulation resulting in formation of a cellular spore"/>
    <property type="evidence" value="ECO:0007669"/>
    <property type="project" value="UniProtKB-KW"/>
</dbReference>
<feature type="compositionally biased region" description="Polar residues" evidence="6">
    <location>
        <begin position="102"/>
        <end position="115"/>
    </location>
</feature>
<evidence type="ECO:0000313" key="9">
    <source>
        <dbReference type="Proteomes" id="UP000238274"/>
    </source>
</evidence>
<keyword evidence="2" id="KW-0749">Sporulation</keyword>
<feature type="compositionally biased region" description="Basic and acidic residues" evidence="6">
    <location>
        <begin position="298"/>
        <end position="311"/>
    </location>
</feature>
<feature type="compositionally biased region" description="Basic and acidic residues" evidence="6">
    <location>
        <begin position="319"/>
        <end position="349"/>
    </location>
</feature>
<dbReference type="Proteomes" id="UP000238274">
    <property type="component" value="Unassembled WGS sequence"/>
</dbReference>
<name>A0A2S4W9R3_9BASI</name>
<evidence type="ECO:0000313" key="8">
    <source>
        <dbReference type="EMBL" id="POW18491.1"/>
    </source>
</evidence>
<dbReference type="PANTHER" id="PTHR33572">
    <property type="entry name" value="SPORE DEVELOPMENT REGULATOR VOSA"/>
    <property type="match status" value="1"/>
</dbReference>
<dbReference type="PROSITE" id="PS51821">
    <property type="entry name" value="VELVET"/>
    <property type="match status" value="1"/>
</dbReference>
<dbReference type="VEuPathDB" id="FungiDB:PSTT_04389"/>
<reference evidence="9" key="2">
    <citation type="journal article" date="2018" name="BMC Genomics">
        <title>Genomic insights into host adaptation between the wheat stripe rust pathogen (Puccinia striiformis f. sp. tritici) and the barley stripe rust pathogen (Puccinia striiformis f. sp. hordei).</title>
        <authorList>
            <person name="Xia C."/>
            <person name="Wang M."/>
            <person name="Yin C."/>
            <person name="Cornejo O.E."/>
            <person name="Hulbert S.H."/>
            <person name="Chen X."/>
        </authorList>
    </citation>
    <scope>NUCLEOTIDE SEQUENCE [LARGE SCALE GENOMIC DNA]</scope>
    <source>
        <strain evidence="9">93TX-2</strain>
    </source>
</reference>
<dbReference type="GO" id="GO:0005634">
    <property type="term" value="C:nucleus"/>
    <property type="evidence" value="ECO:0007669"/>
    <property type="project" value="UniProtKB-SubCell"/>
</dbReference>
<reference evidence="9" key="3">
    <citation type="journal article" date="2018" name="Mol. Plant Microbe Interact.">
        <title>Genome sequence resources for the wheat stripe rust pathogen (Puccinia striiformis f. sp. tritici) and the barley stripe rust pathogen (Puccinia striiformis f. sp. hordei).</title>
        <authorList>
            <person name="Xia C."/>
            <person name="Wang M."/>
            <person name="Yin C."/>
            <person name="Cornejo O.E."/>
            <person name="Hulbert S.H."/>
            <person name="Chen X."/>
        </authorList>
    </citation>
    <scope>NUCLEOTIDE SEQUENCE [LARGE SCALE GENOMIC DNA]</scope>
    <source>
        <strain evidence="9">93TX-2</strain>
    </source>
</reference>
<sequence length="753" mass="85127">MDPNSAAAFYRIKLFLTDLNHVLGAVIPLKDRPTFNYANSQNSSSSCRPTQRSRAWKRSRLPRLKPQLEGFKSQKTEKTCVVRLPSRSRPIESTYREDQPKYYTQNVGQSESQFRQAPHCPHASEPEQDYLEGPHNDEPNQQYFEGPYANEPDQQYSERSYACEHNQQYFGREDYSERCSEGLDDGSYIDGDSAVNEDVASDYHSDSSENRQLPSDPVPEPLDTTLQEAAPEIVQPDQQEPEFDMANYSATDVNRWARTLSAKQFVFLQLRGSAAQNESFRQYAISHIDRPTQSLTQDDCKHSHQRSERRSVTFNNQDEYIHYEPDNTNHPDLHPFETGDEDQAPHHTSDSSFHNGSDDGDGLDHSHEQGSIKCGRKMNPPRSITLPPPNFTHPAHHTSPRYPYSHQDSQDPKAYQPPRSYQYPSPPSAMETPRSSDTHISQSAGSSSSTNEPVYKYASAYYDEASARKENTYTLTAIQQPRQARMVGSGEKADRRPIDPPPVLKFEVSQSYNKNLTSVDLTLLRSPYFLCYSTLCEANVPYKELHGIPHSNKPYMVGSIVTSMFQLRGGTKDIPEGHYFVFYDLGIRVEGTYRLKFSVYEIVDRKVHHCKSTMSDKFQVYPAKNFPGMEQSTTISQFLAQQGLRMRVRTKSLNVPSVPTTSKRIPKRKSPGDNEKPNLTRNSTQTFKPTSGPHPSFYPRPAAIKSASPPDVCSSHGGNKKNISLPSLSMMLKGIKPESSSRNAPFPGNPPQG</sequence>
<accession>A0A2S4W9R3</accession>
<keyword evidence="4" id="KW-0804">Transcription</keyword>
<evidence type="ECO:0000256" key="4">
    <source>
        <dbReference type="ARBA" id="ARBA00023163"/>
    </source>
</evidence>
<dbReference type="InterPro" id="IPR021740">
    <property type="entry name" value="Velvet"/>
</dbReference>
<reference evidence="8 9" key="1">
    <citation type="submission" date="2017-12" db="EMBL/GenBank/DDBJ databases">
        <title>Gene loss provides genomic basis for host adaptation in cereal stripe rust fungi.</title>
        <authorList>
            <person name="Xia C."/>
        </authorList>
    </citation>
    <scope>NUCLEOTIDE SEQUENCE [LARGE SCALE GENOMIC DNA]</scope>
    <source>
        <strain evidence="8 9">93TX-2</strain>
    </source>
</reference>
<evidence type="ECO:0000256" key="1">
    <source>
        <dbReference type="ARBA" id="ARBA00004123"/>
    </source>
</evidence>
<dbReference type="EMBL" id="PKSM01000064">
    <property type="protein sequence ID" value="POW18491.1"/>
    <property type="molecule type" value="Genomic_DNA"/>
</dbReference>
<keyword evidence="5" id="KW-0539">Nucleus</keyword>
<organism evidence="8 9">
    <name type="scientific">Puccinia striiformis</name>
    <dbReference type="NCBI Taxonomy" id="27350"/>
    <lineage>
        <taxon>Eukaryota</taxon>
        <taxon>Fungi</taxon>
        <taxon>Dikarya</taxon>
        <taxon>Basidiomycota</taxon>
        <taxon>Pucciniomycotina</taxon>
        <taxon>Pucciniomycetes</taxon>
        <taxon>Pucciniales</taxon>
        <taxon>Pucciniaceae</taxon>
        <taxon>Puccinia</taxon>
    </lineage>
</organism>
<proteinExistence type="predicted"/>
<dbReference type="InterPro" id="IPR038491">
    <property type="entry name" value="Velvet_dom_sf"/>
</dbReference>
<protein>
    <recommendedName>
        <fullName evidence="7">Velvet domain-containing protein</fullName>
    </recommendedName>
</protein>
<comment type="subcellular location">
    <subcellularLocation>
        <location evidence="1">Nucleus</location>
    </subcellularLocation>
</comment>
<dbReference type="VEuPathDB" id="FungiDB:PSHT_05751"/>
<feature type="region of interest" description="Disordered" evidence="6">
    <location>
        <begin position="651"/>
        <end position="753"/>
    </location>
</feature>
<feature type="compositionally biased region" description="Polar residues" evidence="6">
    <location>
        <begin position="37"/>
        <end position="53"/>
    </location>
</feature>
<dbReference type="VEuPathDB" id="FungiDB:PSTT_00632"/>
<keyword evidence="9" id="KW-1185">Reference proteome</keyword>
<feature type="region of interest" description="Disordered" evidence="6">
    <location>
        <begin position="292"/>
        <end position="451"/>
    </location>
</feature>
<dbReference type="AlphaFoldDB" id="A0A2S4W9R3"/>
<dbReference type="Pfam" id="PF11754">
    <property type="entry name" value="Velvet"/>
    <property type="match status" value="2"/>
</dbReference>
<dbReference type="Gene3D" id="2.60.40.3960">
    <property type="entry name" value="Velvet domain"/>
    <property type="match status" value="1"/>
</dbReference>
<keyword evidence="3" id="KW-0805">Transcription regulation</keyword>
<feature type="compositionally biased region" description="Polar residues" evidence="6">
    <location>
        <begin position="651"/>
        <end position="663"/>
    </location>
</feature>
<feature type="compositionally biased region" description="Polar residues" evidence="6">
    <location>
        <begin position="433"/>
        <end position="451"/>
    </location>
</feature>
<evidence type="ECO:0000256" key="3">
    <source>
        <dbReference type="ARBA" id="ARBA00023015"/>
    </source>
</evidence>
<feature type="region of interest" description="Disordered" evidence="6">
    <location>
        <begin position="200"/>
        <end position="223"/>
    </location>
</feature>
<gene>
    <name evidence="8" type="ORF">PSHT_05751</name>
</gene>
<evidence type="ECO:0000256" key="5">
    <source>
        <dbReference type="ARBA" id="ARBA00023242"/>
    </source>
</evidence>